<dbReference type="PANTHER" id="PTHR35147:SF1">
    <property type="entry name" value="CHEMORECEPTOR GLUTAMINE DEAMIDASE CHED-RELATED"/>
    <property type="match status" value="1"/>
</dbReference>
<evidence type="ECO:0000256" key="3">
    <source>
        <dbReference type="HAMAP-Rule" id="MF_01440"/>
    </source>
</evidence>
<keyword evidence="1 3" id="KW-0145">Chemotaxis</keyword>
<protein>
    <recommendedName>
        <fullName evidence="3">Probable chemoreceptor glutamine deamidase CheD</fullName>
        <ecNumber evidence="3">3.5.1.44</ecNumber>
    </recommendedName>
</protein>
<comment type="caution">
    <text evidence="4">The sequence shown here is derived from an EMBL/GenBank/DDBJ whole genome shotgun (WGS) entry which is preliminary data.</text>
</comment>
<evidence type="ECO:0000256" key="2">
    <source>
        <dbReference type="ARBA" id="ARBA00022801"/>
    </source>
</evidence>
<organism evidence="4">
    <name type="scientific">Archaeoglobus fulgidus</name>
    <dbReference type="NCBI Taxonomy" id="2234"/>
    <lineage>
        <taxon>Archaea</taxon>
        <taxon>Methanobacteriati</taxon>
        <taxon>Methanobacteriota</taxon>
        <taxon>Archaeoglobi</taxon>
        <taxon>Archaeoglobales</taxon>
        <taxon>Archaeoglobaceae</taxon>
        <taxon>Archaeoglobus</taxon>
    </lineage>
</organism>
<accession>A0A7J2TL87</accession>
<evidence type="ECO:0000313" key="4">
    <source>
        <dbReference type="EMBL" id="HEH35924.1"/>
    </source>
</evidence>
<comment type="catalytic activity">
    <reaction evidence="3">
        <text>L-glutaminyl-[protein] + H2O = L-glutamyl-[protein] + NH4(+)</text>
        <dbReference type="Rhea" id="RHEA:16441"/>
        <dbReference type="Rhea" id="RHEA-COMP:10207"/>
        <dbReference type="Rhea" id="RHEA-COMP:10208"/>
        <dbReference type="ChEBI" id="CHEBI:15377"/>
        <dbReference type="ChEBI" id="CHEBI:28938"/>
        <dbReference type="ChEBI" id="CHEBI:29973"/>
        <dbReference type="ChEBI" id="CHEBI:30011"/>
        <dbReference type="EC" id="3.5.1.44"/>
    </reaction>
</comment>
<name>A0A7J2TL87_ARCFL</name>
<evidence type="ECO:0000256" key="1">
    <source>
        <dbReference type="ARBA" id="ARBA00022500"/>
    </source>
</evidence>
<dbReference type="PANTHER" id="PTHR35147">
    <property type="entry name" value="CHEMORECEPTOR GLUTAMINE DEAMIDASE CHED-RELATED"/>
    <property type="match status" value="1"/>
</dbReference>
<keyword evidence="2 3" id="KW-0378">Hydrolase</keyword>
<reference evidence="4" key="1">
    <citation type="journal article" date="2020" name="mSystems">
        <title>Genome- and Community-Level Interaction Insights into Carbon Utilization and Element Cycling Functions of Hydrothermarchaeota in Hydrothermal Sediment.</title>
        <authorList>
            <person name="Zhou Z."/>
            <person name="Liu Y."/>
            <person name="Xu W."/>
            <person name="Pan J."/>
            <person name="Luo Z.H."/>
            <person name="Li M."/>
        </authorList>
    </citation>
    <scope>NUCLEOTIDE SEQUENCE [LARGE SCALE GENOMIC DNA]</scope>
    <source>
        <strain evidence="4">SpSt-26</strain>
    </source>
</reference>
<dbReference type="CDD" id="cd16352">
    <property type="entry name" value="CheD"/>
    <property type="match status" value="1"/>
</dbReference>
<dbReference type="InterPro" id="IPR011324">
    <property type="entry name" value="Cytotoxic_necrot_fac-like_cat"/>
</dbReference>
<dbReference type="HAMAP" id="MF_01440">
    <property type="entry name" value="CheD"/>
    <property type="match status" value="1"/>
</dbReference>
<dbReference type="EMBL" id="DSLA01000112">
    <property type="protein sequence ID" value="HEH35924.1"/>
    <property type="molecule type" value="Genomic_DNA"/>
</dbReference>
<dbReference type="InterPro" id="IPR005659">
    <property type="entry name" value="Chemorcpt_Glu_NH3ase_CheD"/>
</dbReference>
<sequence>MEIIVGIGDVKFSKSGILKTIGLGSCLGIAIYDVKQKIAGLAHAMLPKSNGAKTAKFVDSAVEILVEGITSLGGSRANMVAKVAGGAQIFKHLALENLRIGDKNVEAVKEALRIHGIRLISEDTGGSLGRTIYFYVSDGRMLVKYSNGDELWI</sequence>
<dbReference type="SUPFAM" id="SSF64438">
    <property type="entry name" value="CNF1/YfiH-like putative cysteine hydrolases"/>
    <property type="match status" value="1"/>
</dbReference>
<dbReference type="AlphaFoldDB" id="A0A7J2TL87"/>
<dbReference type="GO" id="GO:0006935">
    <property type="term" value="P:chemotaxis"/>
    <property type="evidence" value="ECO:0007669"/>
    <property type="project" value="UniProtKB-UniRule"/>
</dbReference>
<gene>
    <name evidence="3" type="primary">cheD</name>
    <name evidence="4" type="ORF">ENP88_07300</name>
</gene>
<comment type="similarity">
    <text evidence="3">Belongs to the CheD family.</text>
</comment>
<dbReference type="GO" id="GO:0050568">
    <property type="term" value="F:protein-glutamine glutaminase activity"/>
    <property type="evidence" value="ECO:0007669"/>
    <property type="project" value="UniProtKB-UniRule"/>
</dbReference>
<comment type="function">
    <text evidence="3">Probably deamidates glutamine residues to glutamate on methyl-accepting chemotaxis receptors (MCPs), playing an important role in chemotaxis.</text>
</comment>
<dbReference type="Gene3D" id="3.30.1330.200">
    <property type="match status" value="1"/>
</dbReference>
<dbReference type="EC" id="3.5.1.44" evidence="3"/>
<dbReference type="Pfam" id="PF03975">
    <property type="entry name" value="CheD"/>
    <property type="match status" value="1"/>
</dbReference>
<proteinExistence type="inferred from homology"/>
<dbReference type="InterPro" id="IPR038592">
    <property type="entry name" value="CheD-like_sf"/>
</dbReference>